<dbReference type="EMBL" id="JABSTR010000004">
    <property type="protein sequence ID" value="KAH9367488.1"/>
    <property type="molecule type" value="Genomic_DNA"/>
</dbReference>
<evidence type="ECO:0000313" key="2">
    <source>
        <dbReference type="EMBL" id="KAH9367488.1"/>
    </source>
</evidence>
<dbReference type="VEuPathDB" id="VectorBase:HLOH_062898"/>
<proteinExistence type="predicted"/>
<dbReference type="AlphaFoldDB" id="A0A9J6FYG0"/>
<reference evidence="2 3" key="1">
    <citation type="journal article" date="2020" name="Cell">
        <title>Large-Scale Comparative Analyses of Tick Genomes Elucidate Their Genetic Diversity and Vector Capacities.</title>
        <authorList>
            <consortium name="Tick Genome and Microbiome Consortium (TIGMIC)"/>
            <person name="Jia N."/>
            <person name="Wang J."/>
            <person name="Shi W."/>
            <person name="Du L."/>
            <person name="Sun Y."/>
            <person name="Zhan W."/>
            <person name="Jiang J.F."/>
            <person name="Wang Q."/>
            <person name="Zhang B."/>
            <person name="Ji P."/>
            <person name="Bell-Sakyi L."/>
            <person name="Cui X.M."/>
            <person name="Yuan T.T."/>
            <person name="Jiang B.G."/>
            <person name="Yang W.F."/>
            <person name="Lam T.T."/>
            <person name="Chang Q.C."/>
            <person name="Ding S.J."/>
            <person name="Wang X.J."/>
            <person name="Zhu J.G."/>
            <person name="Ruan X.D."/>
            <person name="Zhao L."/>
            <person name="Wei J.T."/>
            <person name="Ye R.Z."/>
            <person name="Que T.C."/>
            <person name="Du C.H."/>
            <person name="Zhou Y.H."/>
            <person name="Cheng J.X."/>
            <person name="Dai P.F."/>
            <person name="Guo W.B."/>
            <person name="Han X.H."/>
            <person name="Huang E.J."/>
            <person name="Li L.F."/>
            <person name="Wei W."/>
            <person name="Gao Y.C."/>
            <person name="Liu J.Z."/>
            <person name="Shao H.Z."/>
            <person name="Wang X."/>
            <person name="Wang C.C."/>
            <person name="Yang T.C."/>
            <person name="Huo Q.B."/>
            <person name="Li W."/>
            <person name="Chen H.Y."/>
            <person name="Chen S.E."/>
            <person name="Zhou L.G."/>
            <person name="Ni X.B."/>
            <person name="Tian J.H."/>
            <person name="Sheng Y."/>
            <person name="Liu T."/>
            <person name="Pan Y.S."/>
            <person name="Xia L.Y."/>
            <person name="Li J."/>
            <person name="Zhao F."/>
            <person name="Cao W.C."/>
        </authorList>
    </citation>
    <scope>NUCLEOTIDE SEQUENCE [LARGE SCALE GENOMIC DNA]</scope>
    <source>
        <strain evidence="2">HaeL-2018</strain>
    </source>
</reference>
<evidence type="ECO:0000256" key="1">
    <source>
        <dbReference type="SAM" id="MobiDB-lite"/>
    </source>
</evidence>
<accession>A0A9J6FYG0</accession>
<keyword evidence="3" id="KW-1185">Reference proteome</keyword>
<gene>
    <name evidence="2" type="ORF">HPB48_018266</name>
</gene>
<organism evidence="2 3">
    <name type="scientific">Haemaphysalis longicornis</name>
    <name type="common">Bush tick</name>
    <dbReference type="NCBI Taxonomy" id="44386"/>
    <lineage>
        <taxon>Eukaryota</taxon>
        <taxon>Metazoa</taxon>
        <taxon>Ecdysozoa</taxon>
        <taxon>Arthropoda</taxon>
        <taxon>Chelicerata</taxon>
        <taxon>Arachnida</taxon>
        <taxon>Acari</taxon>
        <taxon>Parasitiformes</taxon>
        <taxon>Ixodida</taxon>
        <taxon>Ixodoidea</taxon>
        <taxon>Ixodidae</taxon>
        <taxon>Haemaphysalinae</taxon>
        <taxon>Haemaphysalis</taxon>
    </lineage>
</organism>
<dbReference type="Proteomes" id="UP000821853">
    <property type="component" value="Chromosome 2"/>
</dbReference>
<comment type="caution">
    <text evidence="2">The sequence shown here is derived from an EMBL/GenBank/DDBJ whole genome shotgun (WGS) entry which is preliminary data.</text>
</comment>
<protein>
    <submittedName>
        <fullName evidence="2">Uncharacterized protein</fullName>
    </submittedName>
</protein>
<feature type="region of interest" description="Disordered" evidence="1">
    <location>
        <begin position="170"/>
        <end position="211"/>
    </location>
</feature>
<evidence type="ECO:0000313" key="3">
    <source>
        <dbReference type="Proteomes" id="UP000821853"/>
    </source>
</evidence>
<sequence length="211" mass="23623">MQGRPCEVRTYHTAQRDNVKDIIQGIPVDASADELHRNITNDRNPLAGGAKGRGSTTTIIVAFKEDDIPIILRYEVTLIPCRLYREQIDVCHPFGLDGHHKNVWPTPSSKICRASGFANFVDDHLGTSKCKLCGGAHPTASTTFKDEYRITYIVRKRQWESRKFECQLPSESDFPPLDMPAGRKSRAPSGNHAQSKDNSCKRSQSRNATVN</sequence>
<dbReference type="OrthoDB" id="6500616at2759"/>
<name>A0A9J6FYG0_HAELO</name>
<feature type="compositionally biased region" description="Polar residues" evidence="1">
    <location>
        <begin position="201"/>
        <end position="211"/>
    </location>
</feature>